<keyword evidence="1" id="KW-1133">Transmembrane helix</keyword>
<reference evidence="2" key="1">
    <citation type="submission" date="2020-05" db="EMBL/GenBank/DDBJ databases">
        <title>Phylogenomic resolution of chytrid fungi.</title>
        <authorList>
            <person name="Stajich J.E."/>
            <person name="Amses K."/>
            <person name="Simmons R."/>
            <person name="Seto K."/>
            <person name="Myers J."/>
            <person name="Bonds A."/>
            <person name="Quandt C.A."/>
            <person name="Barry K."/>
            <person name="Liu P."/>
            <person name="Grigoriev I."/>
            <person name="Longcore J.E."/>
            <person name="James T.Y."/>
        </authorList>
    </citation>
    <scope>NUCLEOTIDE SEQUENCE</scope>
    <source>
        <strain evidence="2">PLAUS21</strain>
    </source>
</reference>
<evidence type="ECO:0000313" key="3">
    <source>
        <dbReference type="Proteomes" id="UP001210925"/>
    </source>
</evidence>
<accession>A0AAD5UDH2</accession>
<proteinExistence type="predicted"/>
<comment type="caution">
    <text evidence="2">The sequence shown here is derived from an EMBL/GenBank/DDBJ whole genome shotgun (WGS) entry which is preliminary data.</text>
</comment>
<feature type="transmembrane region" description="Helical" evidence="1">
    <location>
        <begin position="381"/>
        <end position="403"/>
    </location>
</feature>
<feature type="transmembrane region" description="Helical" evidence="1">
    <location>
        <begin position="424"/>
        <end position="448"/>
    </location>
</feature>
<dbReference type="EMBL" id="JADGKB010000159">
    <property type="protein sequence ID" value="KAJ3251989.1"/>
    <property type="molecule type" value="Genomic_DNA"/>
</dbReference>
<name>A0AAD5UDH2_9FUNG</name>
<keyword evidence="3" id="KW-1185">Reference proteome</keyword>
<feature type="transmembrane region" description="Helical" evidence="1">
    <location>
        <begin position="265"/>
        <end position="288"/>
    </location>
</feature>
<feature type="transmembrane region" description="Helical" evidence="1">
    <location>
        <begin position="337"/>
        <end position="361"/>
    </location>
</feature>
<organism evidence="2 3">
    <name type="scientific">Boothiomyces macroporosus</name>
    <dbReference type="NCBI Taxonomy" id="261099"/>
    <lineage>
        <taxon>Eukaryota</taxon>
        <taxon>Fungi</taxon>
        <taxon>Fungi incertae sedis</taxon>
        <taxon>Chytridiomycota</taxon>
        <taxon>Chytridiomycota incertae sedis</taxon>
        <taxon>Chytridiomycetes</taxon>
        <taxon>Rhizophydiales</taxon>
        <taxon>Terramycetaceae</taxon>
        <taxon>Boothiomyces</taxon>
    </lineage>
</organism>
<evidence type="ECO:0000256" key="1">
    <source>
        <dbReference type="SAM" id="Phobius"/>
    </source>
</evidence>
<feature type="transmembrane region" description="Helical" evidence="1">
    <location>
        <begin position="300"/>
        <end position="325"/>
    </location>
</feature>
<feature type="transmembrane region" description="Helical" evidence="1">
    <location>
        <begin position="231"/>
        <end position="253"/>
    </location>
</feature>
<keyword evidence="1" id="KW-0812">Transmembrane</keyword>
<evidence type="ECO:0000313" key="2">
    <source>
        <dbReference type="EMBL" id="KAJ3251989.1"/>
    </source>
</evidence>
<feature type="transmembrane region" description="Helical" evidence="1">
    <location>
        <begin position="460"/>
        <end position="480"/>
    </location>
</feature>
<protein>
    <submittedName>
        <fullName evidence="2">Uncharacterized protein</fullName>
    </submittedName>
</protein>
<gene>
    <name evidence="2" type="ORF">HK103_001902</name>
</gene>
<dbReference type="AlphaFoldDB" id="A0AAD5UDH2"/>
<sequence>MVHLIILFIGGVYADYLFEGQFYSKDCQGPPTTMYIFETVNTYSYIPWTPDLNETWAPYFKFHSYAYSVEQAGTVFVELPGISCIASVRYQESQPYWSGYTQFYSSGYGLDSIPKAANGLPYCFLLSNDFNDTTILNGYNGIYLKPDNNQCYDDYYRCSLNGTFTYYTNAGCSGQSETIILGSNLATFNSTYLGNISAQFYTVEGAAVFFSWDAIVPYEDIVPYFDNAGDWVTLVFVIATLFIGTFMIYRTALNVMENKFTLPKGINLASQLSYLGYYITGIMYWTWICNSDQLSIVTTFRWIFLGLGSLLDCLLTSLLISDVLFVHQKARARIIAFPLLILVHVGLYGCSYGGVYIVNIGPPTFSNQLIAFFIQWHKISMLWMLLTFIFTSTVPILVAFKIISLQVDKYSKLEIDKVDRWLKYYIGGQIAASGLFAVTFIIQQYTYVLGNDFAALNSNMFLMFGVACHTFFTSKIYGIISASSEYVKAKLRGGPVNITQTAQRYLFLI</sequence>
<dbReference type="Proteomes" id="UP001210925">
    <property type="component" value="Unassembled WGS sequence"/>
</dbReference>
<keyword evidence="1" id="KW-0472">Membrane</keyword>